<dbReference type="PRINTS" id="PR00956">
    <property type="entry name" value="FLGMOTORFLIN"/>
</dbReference>
<evidence type="ECO:0000256" key="1">
    <source>
        <dbReference type="ARBA" id="ARBA00009226"/>
    </source>
</evidence>
<accession>A0A2U2C900</accession>
<evidence type="ECO:0000313" key="4">
    <source>
        <dbReference type="EMBL" id="PWE28331.1"/>
    </source>
</evidence>
<dbReference type="OrthoDB" id="9790303at2"/>
<organism evidence="4 5">
    <name type="scientific">Pararhodobacter marinus</name>
    <dbReference type="NCBI Taxonomy" id="2184063"/>
    <lineage>
        <taxon>Bacteria</taxon>
        <taxon>Pseudomonadati</taxon>
        <taxon>Pseudomonadota</taxon>
        <taxon>Alphaproteobacteria</taxon>
        <taxon>Rhodobacterales</taxon>
        <taxon>Paracoccaceae</taxon>
        <taxon>Pararhodobacter</taxon>
    </lineage>
</organism>
<dbReference type="InterPro" id="IPR001172">
    <property type="entry name" value="FliN_T3SS_HrcQb"/>
</dbReference>
<proteinExistence type="inferred from homology"/>
<dbReference type="GO" id="GO:0003774">
    <property type="term" value="F:cytoskeletal motor activity"/>
    <property type="evidence" value="ECO:0007669"/>
    <property type="project" value="InterPro"/>
</dbReference>
<dbReference type="InterPro" id="IPR001543">
    <property type="entry name" value="FliN-like_C"/>
</dbReference>
<dbReference type="Proteomes" id="UP000244940">
    <property type="component" value="Unassembled WGS sequence"/>
</dbReference>
<comment type="caution">
    <text evidence="4">The sequence shown here is derived from an EMBL/GenBank/DDBJ whole genome shotgun (WGS) entry which is preliminary data.</text>
</comment>
<dbReference type="Gene3D" id="2.30.330.10">
    <property type="entry name" value="SpoA-like"/>
    <property type="match status" value="1"/>
</dbReference>
<dbReference type="EMBL" id="QEYD01000007">
    <property type="protein sequence ID" value="PWE28331.1"/>
    <property type="molecule type" value="Genomic_DNA"/>
</dbReference>
<feature type="domain" description="Flagellar motor switch protein FliN-like C-terminal" evidence="3">
    <location>
        <begin position="45"/>
        <end position="117"/>
    </location>
</feature>
<dbReference type="InterPro" id="IPR036429">
    <property type="entry name" value="SpoA-like_sf"/>
</dbReference>
<dbReference type="SUPFAM" id="SSF101801">
    <property type="entry name" value="Surface presentation of antigens (SPOA)"/>
    <property type="match status" value="1"/>
</dbReference>
<gene>
    <name evidence="4" type="ORF">C4N9_13425</name>
</gene>
<name>A0A2U2C900_9RHOB</name>
<dbReference type="GO" id="GO:0006935">
    <property type="term" value="P:chemotaxis"/>
    <property type="evidence" value="ECO:0007669"/>
    <property type="project" value="InterPro"/>
</dbReference>
<dbReference type="AlphaFoldDB" id="A0A2U2C900"/>
<evidence type="ECO:0000259" key="3">
    <source>
        <dbReference type="Pfam" id="PF01052"/>
    </source>
</evidence>
<dbReference type="Pfam" id="PF01052">
    <property type="entry name" value="FliMN_C"/>
    <property type="match status" value="1"/>
</dbReference>
<protein>
    <recommendedName>
        <fullName evidence="3">Flagellar motor switch protein FliN-like C-terminal domain-containing protein</fullName>
    </recommendedName>
</protein>
<comment type="similarity">
    <text evidence="1">Belongs to the FliN/MopA/SpaO family.</text>
</comment>
<reference evidence="4 5" key="1">
    <citation type="submission" date="2018-05" db="EMBL/GenBank/DDBJ databases">
        <title>Pararhodobacter marina sp. nov., isolated from deep-sea water of the Indian Ocean.</title>
        <authorList>
            <person name="Lai Q.Sr."/>
            <person name="Liu X."/>
            <person name="Shao Z."/>
        </authorList>
    </citation>
    <scope>NUCLEOTIDE SEQUENCE [LARGE SCALE GENOMIC DNA]</scope>
    <source>
        <strain evidence="4 5">CIC4N-9</strain>
    </source>
</reference>
<evidence type="ECO:0000256" key="2">
    <source>
        <dbReference type="SAM" id="MobiDB-lite"/>
    </source>
</evidence>
<dbReference type="GO" id="GO:0009425">
    <property type="term" value="C:bacterial-type flagellum basal body"/>
    <property type="evidence" value="ECO:0007669"/>
    <property type="project" value="InterPro"/>
</dbReference>
<evidence type="ECO:0000313" key="5">
    <source>
        <dbReference type="Proteomes" id="UP000244940"/>
    </source>
</evidence>
<feature type="region of interest" description="Disordered" evidence="2">
    <location>
        <begin position="1"/>
        <end position="40"/>
    </location>
</feature>
<sequence>MRRWRSALPSTVSTRSSPRRVKVPDTDTPDSAPQGASGLGRSAFTQVPIEIVVAVGRARPLVRDLLKLQRESVLPLDRRVEDPVELFVGDRLIARGVLEELEDDQAGQMAVRLTEVADLSNGL</sequence>
<keyword evidence="5" id="KW-1185">Reference proteome</keyword>
<dbReference type="GO" id="GO:0071973">
    <property type="term" value="P:bacterial-type flagellum-dependent cell motility"/>
    <property type="evidence" value="ECO:0007669"/>
    <property type="project" value="InterPro"/>
</dbReference>